<keyword evidence="8 11" id="KW-1133">Transmembrane helix</keyword>
<sequence length="165" mass="18157">MQKRINRTTRQRKGFTLIEVLVVLGIIVLLATMVGPRILGTREKADVDATFTQVKSFESALELYQYHMKTFPSTEIGLAALVEEPSEDAEGAGNADNWEGPYMEEIPADPWGNDFQYEYEAGDREPTIWSFGPDGEDGTEDDITSAKGSKDGEDSGGDLDASDLE</sequence>
<evidence type="ECO:0000256" key="3">
    <source>
        <dbReference type="ARBA" id="ARBA00020042"/>
    </source>
</evidence>
<evidence type="ECO:0000256" key="6">
    <source>
        <dbReference type="ARBA" id="ARBA00022519"/>
    </source>
</evidence>
<dbReference type="InterPro" id="IPR013545">
    <property type="entry name" value="T2SS_protein-GspG_C"/>
</dbReference>
<dbReference type="RefSeq" id="WP_144997432.1">
    <property type="nucleotide sequence ID" value="NZ_CP036281.1"/>
</dbReference>
<keyword evidence="7 11" id="KW-0812">Transmembrane</keyword>
<keyword evidence="6" id="KW-0997">Cell inner membrane</keyword>
<evidence type="ECO:0000256" key="5">
    <source>
        <dbReference type="ARBA" id="ARBA00022481"/>
    </source>
</evidence>
<gene>
    <name evidence="13" type="primary">pulG</name>
    <name evidence="13" type="ORF">Pla110_35440</name>
</gene>
<organism evidence="13 14">
    <name type="scientific">Polystyrenella longa</name>
    <dbReference type="NCBI Taxonomy" id="2528007"/>
    <lineage>
        <taxon>Bacteria</taxon>
        <taxon>Pseudomonadati</taxon>
        <taxon>Planctomycetota</taxon>
        <taxon>Planctomycetia</taxon>
        <taxon>Planctomycetales</taxon>
        <taxon>Planctomycetaceae</taxon>
        <taxon>Polystyrenella</taxon>
    </lineage>
</organism>
<evidence type="ECO:0000313" key="14">
    <source>
        <dbReference type="Proteomes" id="UP000317178"/>
    </source>
</evidence>
<feature type="compositionally biased region" description="Acidic residues" evidence="10">
    <location>
        <begin position="154"/>
        <end position="165"/>
    </location>
</feature>
<dbReference type="Pfam" id="PF07963">
    <property type="entry name" value="N_methyl"/>
    <property type="match status" value="1"/>
</dbReference>
<evidence type="ECO:0000256" key="10">
    <source>
        <dbReference type="SAM" id="MobiDB-lite"/>
    </source>
</evidence>
<evidence type="ECO:0000256" key="9">
    <source>
        <dbReference type="ARBA" id="ARBA00023136"/>
    </source>
</evidence>
<reference evidence="13 14" key="1">
    <citation type="submission" date="2019-02" db="EMBL/GenBank/DDBJ databases">
        <title>Deep-cultivation of Planctomycetes and their phenomic and genomic characterization uncovers novel biology.</title>
        <authorList>
            <person name="Wiegand S."/>
            <person name="Jogler M."/>
            <person name="Boedeker C."/>
            <person name="Pinto D."/>
            <person name="Vollmers J."/>
            <person name="Rivas-Marin E."/>
            <person name="Kohn T."/>
            <person name="Peeters S.H."/>
            <person name="Heuer A."/>
            <person name="Rast P."/>
            <person name="Oberbeckmann S."/>
            <person name="Bunk B."/>
            <person name="Jeske O."/>
            <person name="Meyerdierks A."/>
            <person name="Storesund J.E."/>
            <person name="Kallscheuer N."/>
            <person name="Luecker S."/>
            <person name="Lage O.M."/>
            <person name="Pohl T."/>
            <person name="Merkel B.J."/>
            <person name="Hornburger P."/>
            <person name="Mueller R.-W."/>
            <person name="Bruemmer F."/>
            <person name="Labrenz M."/>
            <person name="Spormann A.M."/>
            <person name="Op den Camp H."/>
            <person name="Overmann J."/>
            <person name="Amann R."/>
            <person name="Jetten M.S.M."/>
            <person name="Mascher T."/>
            <person name="Medema M.H."/>
            <person name="Devos D.P."/>
            <person name="Kaster A.-K."/>
            <person name="Ovreas L."/>
            <person name="Rohde M."/>
            <person name="Galperin M.Y."/>
            <person name="Jogler C."/>
        </authorList>
    </citation>
    <scope>NUCLEOTIDE SEQUENCE [LARGE SCALE GENOMIC DNA]</scope>
    <source>
        <strain evidence="13 14">Pla110</strain>
    </source>
</reference>
<evidence type="ECO:0000256" key="2">
    <source>
        <dbReference type="ARBA" id="ARBA00009984"/>
    </source>
</evidence>
<feature type="transmembrane region" description="Helical" evidence="11">
    <location>
        <begin position="20"/>
        <end position="39"/>
    </location>
</feature>
<keyword evidence="4" id="KW-1003">Cell membrane</keyword>
<keyword evidence="9 11" id="KW-0472">Membrane</keyword>
<protein>
    <recommendedName>
        <fullName evidence="3">Type II secretion system core protein G</fullName>
    </recommendedName>
</protein>
<dbReference type="Pfam" id="PF08334">
    <property type="entry name" value="T2SSG"/>
    <property type="match status" value="1"/>
</dbReference>
<dbReference type="EMBL" id="CP036281">
    <property type="protein sequence ID" value="QDU81794.1"/>
    <property type="molecule type" value="Genomic_DNA"/>
</dbReference>
<accession>A0A518CRG5</accession>
<dbReference type="Proteomes" id="UP000317178">
    <property type="component" value="Chromosome"/>
</dbReference>
<dbReference type="NCBIfam" id="TIGR02532">
    <property type="entry name" value="IV_pilin_GFxxxE"/>
    <property type="match status" value="1"/>
</dbReference>
<dbReference type="GO" id="GO:0015628">
    <property type="term" value="P:protein secretion by the type II secretion system"/>
    <property type="evidence" value="ECO:0007669"/>
    <property type="project" value="InterPro"/>
</dbReference>
<dbReference type="GO" id="GO:0005886">
    <property type="term" value="C:plasma membrane"/>
    <property type="evidence" value="ECO:0007669"/>
    <property type="project" value="UniProtKB-SubCell"/>
</dbReference>
<evidence type="ECO:0000256" key="8">
    <source>
        <dbReference type="ARBA" id="ARBA00022989"/>
    </source>
</evidence>
<dbReference type="InterPro" id="IPR045584">
    <property type="entry name" value="Pilin-like"/>
</dbReference>
<comment type="similarity">
    <text evidence="2">Belongs to the GSP G family.</text>
</comment>
<feature type="domain" description="Type II secretion system protein GspG C-terminal" evidence="12">
    <location>
        <begin position="37"/>
        <end position="144"/>
    </location>
</feature>
<feature type="compositionally biased region" description="Acidic residues" evidence="10">
    <location>
        <begin position="134"/>
        <end position="143"/>
    </location>
</feature>
<evidence type="ECO:0000256" key="7">
    <source>
        <dbReference type="ARBA" id="ARBA00022692"/>
    </source>
</evidence>
<dbReference type="Gene3D" id="3.30.700.10">
    <property type="entry name" value="Glycoprotein, Type 4 Pilin"/>
    <property type="match status" value="1"/>
</dbReference>
<evidence type="ECO:0000256" key="1">
    <source>
        <dbReference type="ARBA" id="ARBA00004377"/>
    </source>
</evidence>
<dbReference type="SUPFAM" id="SSF54523">
    <property type="entry name" value="Pili subunits"/>
    <property type="match status" value="1"/>
</dbReference>
<keyword evidence="5" id="KW-0488">Methylation</keyword>
<dbReference type="OrthoDB" id="9795612at2"/>
<feature type="region of interest" description="Disordered" evidence="10">
    <location>
        <begin position="85"/>
        <end position="165"/>
    </location>
</feature>
<dbReference type="PRINTS" id="PR00813">
    <property type="entry name" value="BCTERIALGSPG"/>
</dbReference>
<dbReference type="PANTHER" id="PTHR30093:SF44">
    <property type="entry name" value="TYPE II SECRETION SYSTEM CORE PROTEIN G"/>
    <property type="match status" value="1"/>
</dbReference>
<name>A0A518CRG5_9PLAN</name>
<keyword evidence="14" id="KW-1185">Reference proteome</keyword>
<evidence type="ECO:0000259" key="12">
    <source>
        <dbReference type="Pfam" id="PF08334"/>
    </source>
</evidence>
<dbReference type="AlphaFoldDB" id="A0A518CRG5"/>
<evidence type="ECO:0000256" key="11">
    <source>
        <dbReference type="SAM" id="Phobius"/>
    </source>
</evidence>
<comment type="subcellular location">
    <subcellularLocation>
        <location evidence="1">Cell inner membrane</location>
        <topology evidence="1">Single-pass membrane protein</topology>
    </subcellularLocation>
</comment>
<dbReference type="InterPro" id="IPR012902">
    <property type="entry name" value="N_methyl_site"/>
</dbReference>
<dbReference type="PROSITE" id="PS00409">
    <property type="entry name" value="PROKAR_NTER_METHYL"/>
    <property type="match status" value="1"/>
</dbReference>
<proteinExistence type="inferred from homology"/>
<evidence type="ECO:0000313" key="13">
    <source>
        <dbReference type="EMBL" id="QDU81794.1"/>
    </source>
</evidence>
<dbReference type="InterPro" id="IPR010054">
    <property type="entry name" value="Type2_sec_GspG"/>
</dbReference>
<dbReference type="NCBIfam" id="TIGR01710">
    <property type="entry name" value="typeII_sec_gspG"/>
    <property type="match status" value="1"/>
</dbReference>
<dbReference type="KEGG" id="plon:Pla110_35440"/>
<dbReference type="GO" id="GO:0015627">
    <property type="term" value="C:type II protein secretion system complex"/>
    <property type="evidence" value="ECO:0007669"/>
    <property type="project" value="InterPro"/>
</dbReference>
<dbReference type="InterPro" id="IPR000983">
    <property type="entry name" value="Bac_GSPG_pilin"/>
</dbReference>
<evidence type="ECO:0000256" key="4">
    <source>
        <dbReference type="ARBA" id="ARBA00022475"/>
    </source>
</evidence>
<dbReference type="PANTHER" id="PTHR30093">
    <property type="entry name" value="GENERAL SECRETION PATHWAY PROTEIN G"/>
    <property type="match status" value="1"/>
</dbReference>